<organism evidence="4 5">
    <name type="scientific">Candidatus Schekmanbacteria bacterium RIFCSPLOWO2_12_FULL_38_15</name>
    <dbReference type="NCBI Taxonomy" id="1817883"/>
    <lineage>
        <taxon>Bacteria</taxon>
        <taxon>Candidatus Schekmaniibacteriota</taxon>
    </lineage>
</organism>
<gene>
    <name evidence="4" type="ORF">A3G31_12035</name>
</gene>
<evidence type="ECO:0000313" key="4">
    <source>
        <dbReference type="EMBL" id="OGL54331.1"/>
    </source>
</evidence>
<dbReference type="Pfam" id="PF01553">
    <property type="entry name" value="Acyltransferase"/>
    <property type="match status" value="1"/>
</dbReference>
<dbReference type="InterPro" id="IPR002123">
    <property type="entry name" value="Plipid/glycerol_acylTrfase"/>
</dbReference>
<evidence type="ECO:0000256" key="2">
    <source>
        <dbReference type="ARBA" id="ARBA00023315"/>
    </source>
</evidence>
<dbReference type="GO" id="GO:0003841">
    <property type="term" value="F:1-acylglycerol-3-phosphate O-acyltransferase activity"/>
    <property type="evidence" value="ECO:0007669"/>
    <property type="project" value="TreeGrafter"/>
</dbReference>
<dbReference type="PANTHER" id="PTHR10434">
    <property type="entry name" value="1-ACYL-SN-GLYCEROL-3-PHOSPHATE ACYLTRANSFERASE"/>
    <property type="match status" value="1"/>
</dbReference>
<dbReference type="Proteomes" id="UP000178082">
    <property type="component" value="Unassembled WGS sequence"/>
</dbReference>
<dbReference type="CDD" id="cd07989">
    <property type="entry name" value="LPLAT_AGPAT-like"/>
    <property type="match status" value="1"/>
</dbReference>
<keyword evidence="2" id="KW-0012">Acyltransferase</keyword>
<keyword evidence="1" id="KW-0808">Transferase</keyword>
<evidence type="ECO:0000256" key="1">
    <source>
        <dbReference type="ARBA" id="ARBA00022679"/>
    </source>
</evidence>
<reference evidence="4 5" key="1">
    <citation type="journal article" date="2016" name="Nat. Commun.">
        <title>Thousands of microbial genomes shed light on interconnected biogeochemical processes in an aquifer system.</title>
        <authorList>
            <person name="Anantharaman K."/>
            <person name="Brown C.T."/>
            <person name="Hug L.A."/>
            <person name="Sharon I."/>
            <person name="Castelle C.J."/>
            <person name="Probst A.J."/>
            <person name="Thomas B.C."/>
            <person name="Singh A."/>
            <person name="Wilkins M.J."/>
            <person name="Karaoz U."/>
            <person name="Brodie E.L."/>
            <person name="Williams K.H."/>
            <person name="Hubbard S.S."/>
            <person name="Banfield J.F."/>
        </authorList>
    </citation>
    <scope>NUCLEOTIDE SEQUENCE [LARGE SCALE GENOMIC DNA]</scope>
</reference>
<sequence length="203" mass="22711">MKLPSLSYDLLKAIGVPLFKLYFRLESINAKNIPAKGGVIIVANHSSFIDALFIAATVPRKIGFMMLQSFYKKPVLNWFCRDITCIPVPDNESGHQALRRAIEYLKEGNTLSIFPEGGRSDDGKLKEAKTGTAFIALKTGIPVIPAGIIGNFKAYSKHHLVPRPYKITVRYGKPMVFEKKNKITRNELNSTTQLIMEKIKGLM</sequence>
<name>A0A1F7SKN5_9BACT</name>
<proteinExistence type="predicted"/>
<feature type="domain" description="Phospholipid/glycerol acyltransferase" evidence="3">
    <location>
        <begin position="39"/>
        <end position="151"/>
    </location>
</feature>
<evidence type="ECO:0000313" key="5">
    <source>
        <dbReference type="Proteomes" id="UP000178082"/>
    </source>
</evidence>
<accession>A0A1F7SKN5</accession>
<dbReference type="SUPFAM" id="SSF69593">
    <property type="entry name" value="Glycerol-3-phosphate (1)-acyltransferase"/>
    <property type="match status" value="1"/>
</dbReference>
<dbReference type="GO" id="GO:0005886">
    <property type="term" value="C:plasma membrane"/>
    <property type="evidence" value="ECO:0007669"/>
    <property type="project" value="TreeGrafter"/>
</dbReference>
<evidence type="ECO:0000259" key="3">
    <source>
        <dbReference type="SMART" id="SM00563"/>
    </source>
</evidence>
<dbReference type="GO" id="GO:0006654">
    <property type="term" value="P:phosphatidic acid biosynthetic process"/>
    <property type="evidence" value="ECO:0007669"/>
    <property type="project" value="TreeGrafter"/>
</dbReference>
<comment type="caution">
    <text evidence="4">The sequence shown here is derived from an EMBL/GenBank/DDBJ whole genome shotgun (WGS) entry which is preliminary data.</text>
</comment>
<dbReference type="SMART" id="SM00563">
    <property type="entry name" value="PlsC"/>
    <property type="match status" value="1"/>
</dbReference>
<dbReference type="STRING" id="1817883.A3G31_12035"/>
<protein>
    <recommendedName>
        <fullName evidence="3">Phospholipid/glycerol acyltransferase domain-containing protein</fullName>
    </recommendedName>
</protein>
<dbReference type="AlphaFoldDB" id="A0A1F7SKN5"/>
<dbReference type="EMBL" id="MGDI01000014">
    <property type="protein sequence ID" value="OGL54331.1"/>
    <property type="molecule type" value="Genomic_DNA"/>
</dbReference>
<dbReference type="PANTHER" id="PTHR10434:SF11">
    <property type="entry name" value="1-ACYL-SN-GLYCEROL-3-PHOSPHATE ACYLTRANSFERASE"/>
    <property type="match status" value="1"/>
</dbReference>